<reference evidence="2" key="1">
    <citation type="journal article" date="2019" name="Int. J. Syst. Evol. Microbiol.">
        <title>The Global Catalogue of Microorganisms (GCM) 10K type strain sequencing project: providing services to taxonomists for standard genome sequencing and annotation.</title>
        <authorList>
            <consortium name="The Broad Institute Genomics Platform"/>
            <consortium name="The Broad Institute Genome Sequencing Center for Infectious Disease"/>
            <person name="Wu L."/>
            <person name="Ma J."/>
        </authorList>
    </citation>
    <scope>NUCLEOTIDE SEQUENCE [LARGE SCALE GENOMIC DNA]</scope>
    <source>
        <strain evidence="2">KCTC 42087</strain>
    </source>
</reference>
<dbReference type="Gene3D" id="1.25.10.10">
    <property type="entry name" value="Leucine-rich Repeat Variant"/>
    <property type="match status" value="1"/>
</dbReference>
<evidence type="ECO:0000313" key="2">
    <source>
        <dbReference type="Proteomes" id="UP001596074"/>
    </source>
</evidence>
<dbReference type="InterPro" id="IPR011989">
    <property type="entry name" value="ARM-like"/>
</dbReference>
<accession>A0ABW0ZPE9</accession>
<protein>
    <submittedName>
        <fullName evidence="1">HEAT repeat domain-containing protein</fullName>
    </submittedName>
</protein>
<comment type="caution">
    <text evidence="1">The sequence shown here is derived from an EMBL/GenBank/DDBJ whole genome shotgun (WGS) entry which is preliminary data.</text>
</comment>
<sequence>MSGSGPLDGLDDIDWAGLGHAYGSAEKVPEALRALRSESADERKAAMDEGLWHSIWHQGTRYPASVPAARFLVRLAADPATRDREQILFLLEALVTGYASDHLPRGIDAAAWRADMEYRRATDPEEQRRRLDTWVDEASDEVMRSWRKRRQEKFDPVAELRRLEIELEVYDAVRAGVPALRPLLDDQDSAVRAGVVRLLAWFPEEAAESVPMLDGLLDRETDDLVISELISALGLLGHRPAVPLFRDFLYGDLFHRLAAAVALIALDEVDETVVGAIAHAAATAYWGDGGLPNPFSTIVSSRNTEDIMGLLEGCGVEDGSLGNALAGLRDGPPAWRAAMAAAALALAFGIVEDVTQVADEPEPFEDLDDEQRETVLALAGQPPEVWEGPGFRRLLNTWGLPEDRAALREYAGFD</sequence>
<dbReference type="Proteomes" id="UP001596074">
    <property type="component" value="Unassembled WGS sequence"/>
</dbReference>
<name>A0ABW0ZPE9_9ACTN</name>
<organism evidence="1 2">
    <name type="scientific">Actinomadura rugatobispora</name>
    <dbReference type="NCBI Taxonomy" id="1994"/>
    <lineage>
        <taxon>Bacteria</taxon>
        <taxon>Bacillati</taxon>
        <taxon>Actinomycetota</taxon>
        <taxon>Actinomycetes</taxon>
        <taxon>Streptosporangiales</taxon>
        <taxon>Thermomonosporaceae</taxon>
        <taxon>Actinomadura</taxon>
    </lineage>
</organism>
<dbReference type="Pfam" id="PF13646">
    <property type="entry name" value="HEAT_2"/>
    <property type="match status" value="1"/>
</dbReference>
<dbReference type="EMBL" id="JBHSON010000006">
    <property type="protein sequence ID" value="MFC5745096.1"/>
    <property type="molecule type" value="Genomic_DNA"/>
</dbReference>
<dbReference type="RefSeq" id="WP_378280721.1">
    <property type="nucleotide sequence ID" value="NZ_JBHSON010000006.1"/>
</dbReference>
<keyword evidence="2" id="KW-1185">Reference proteome</keyword>
<evidence type="ECO:0000313" key="1">
    <source>
        <dbReference type="EMBL" id="MFC5745096.1"/>
    </source>
</evidence>
<dbReference type="SUPFAM" id="SSF48371">
    <property type="entry name" value="ARM repeat"/>
    <property type="match status" value="1"/>
</dbReference>
<proteinExistence type="predicted"/>
<gene>
    <name evidence="1" type="ORF">ACFPZN_05670</name>
</gene>
<dbReference type="InterPro" id="IPR016024">
    <property type="entry name" value="ARM-type_fold"/>
</dbReference>